<organism evidence="1 2">
    <name type="scientific">Hoylesella shahii DSM 15611 = JCM 12083</name>
    <dbReference type="NCBI Taxonomy" id="1122991"/>
    <lineage>
        <taxon>Bacteria</taxon>
        <taxon>Pseudomonadati</taxon>
        <taxon>Bacteroidota</taxon>
        <taxon>Bacteroidia</taxon>
        <taxon>Bacteroidales</taxon>
        <taxon>Prevotellaceae</taxon>
        <taxon>Hoylesella</taxon>
    </lineage>
</organism>
<dbReference type="AlphaFoldDB" id="A0A318HYX1"/>
<sequence>MNKGKLLFVPSGGLANRMRAMASAWQMAQHTGVKVETIWFCDWALNAPFRAIFAPIEYKEMTVREGRTWELLTLDRPRKRNLRIPLLFQRLCFAQRIDEWQVTPLKNQGFDFDNWAAGKNSYMSCYQDFGDVPNSVYKLLFHPVDAVINEVESYRKRFSPHTIGMHIRRTDNQESIERSPLSLFTDAAQREIDLHEDTRIFLATDDEPTKHALKAQFGNRIITSDKPAARNGIAGIRGGLAEMWTLAATSTIYGSAGSSYSVMAAKIGENQLQVLTQEKTNK</sequence>
<comment type="caution">
    <text evidence="1">The sequence shown here is derived from an EMBL/GenBank/DDBJ whole genome shotgun (WGS) entry which is preliminary data.</text>
</comment>
<evidence type="ECO:0000313" key="1">
    <source>
        <dbReference type="EMBL" id="PXX22256.1"/>
    </source>
</evidence>
<evidence type="ECO:0008006" key="3">
    <source>
        <dbReference type="Google" id="ProtNLM"/>
    </source>
</evidence>
<evidence type="ECO:0000313" key="2">
    <source>
        <dbReference type="Proteomes" id="UP000248314"/>
    </source>
</evidence>
<accession>A0A318HYX1</accession>
<reference evidence="1 2" key="1">
    <citation type="submission" date="2018-05" db="EMBL/GenBank/DDBJ databases">
        <title>Genomic Encyclopedia of Type Strains, Phase I: the one thousand microbial genomes (KMG-I) project.</title>
        <authorList>
            <person name="Kyrpides N."/>
        </authorList>
    </citation>
    <scope>NUCLEOTIDE SEQUENCE [LARGE SCALE GENOMIC DNA]</scope>
    <source>
        <strain evidence="1 2">DSM 15611</strain>
    </source>
</reference>
<proteinExistence type="predicted"/>
<protein>
    <recommendedName>
        <fullName evidence="3">Glycosyl transferase family 11</fullName>
    </recommendedName>
</protein>
<dbReference type="STRING" id="1122991.GCA_000613445_00871"/>
<dbReference type="Gene3D" id="3.40.50.11350">
    <property type="match status" value="1"/>
</dbReference>
<name>A0A318HYX1_9BACT</name>
<dbReference type="EMBL" id="QJJX01000012">
    <property type="protein sequence ID" value="PXX22256.1"/>
    <property type="molecule type" value="Genomic_DNA"/>
</dbReference>
<gene>
    <name evidence="1" type="ORF">EJ73_01245</name>
</gene>
<dbReference type="Proteomes" id="UP000248314">
    <property type="component" value="Unassembled WGS sequence"/>
</dbReference>
<dbReference type="OrthoDB" id="1432594at2"/>
<keyword evidence="2" id="KW-1185">Reference proteome</keyword>
<dbReference type="RefSeq" id="WP_025816912.1">
    <property type="nucleotide sequence ID" value="NZ_BAIZ01000036.1"/>
</dbReference>